<dbReference type="EMBL" id="NBII01000008">
    <property type="protein sequence ID" value="PAV16554.1"/>
    <property type="molecule type" value="Genomic_DNA"/>
</dbReference>
<evidence type="ECO:0000256" key="5">
    <source>
        <dbReference type="ARBA" id="ARBA00022840"/>
    </source>
</evidence>
<organism evidence="9 10">
    <name type="scientific">Pyrrhoderma noxium</name>
    <dbReference type="NCBI Taxonomy" id="2282107"/>
    <lineage>
        <taxon>Eukaryota</taxon>
        <taxon>Fungi</taxon>
        <taxon>Dikarya</taxon>
        <taxon>Basidiomycota</taxon>
        <taxon>Agaricomycotina</taxon>
        <taxon>Agaricomycetes</taxon>
        <taxon>Hymenochaetales</taxon>
        <taxon>Hymenochaetaceae</taxon>
        <taxon>Pyrrhoderma</taxon>
    </lineage>
</organism>
<keyword evidence="1" id="KW-0723">Serine/threonine-protein kinase</keyword>
<dbReference type="CDD" id="cd14134">
    <property type="entry name" value="PKc_CLK"/>
    <property type="match status" value="1"/>
</dbReference>
<dbReference type="InterPro" id="IPR011009">
    <property type="entry name" value="Kinase-like_dom_sf"/>
</dbReference>
<feature type="domain" description="Protein kinase" evidence="8">
    <location>
        <begin position="214"/>
        <end position="539"/>
    </location>
</feature>
<keyword evidence="4 9" id="KW-0418">Kinase</keyword>
<feature type="region of interest" description="Disordered" evidence="7">
    <location>
        <begin position="130"/>
        <end position="149"/>
    </location>
</feature>
<dbReference type="GO" id="GO:0005634">
    <property type="term" value="C:nucleus"/>
    <property type="evidence" value="ECO:0007669"/>
    <property type="project" value="TreeGrafter"/>
</dbReference>
<keyword evidence="10" id="KW-1185">Reference proteome</keyword>
<dbReference type="PROSITE" id="PS00107">
    <property type="entry name" value="PROTEIN_KINASE_ATP"/>
    <property type="match status" value="1"/>
</dbReference>
<feature type="region of interest" description="Disordered" evidence="7">
    <location>
        <begin position="1"/>
        <end position="71"/>
    </location>
</feature>
<accession>A0A286UAK6</accession>
<dbReference type="GO" id="GO:0043484">
    <property type="term" value="P:regulation of RNA splicing"/>
    <property type="evidence" value="ECO:0007669"/>
    <property type="project" value="TreeGrafter"/>
</dbReference>
<dbReference type="InterPro" id="IPR051175">
    <property type="entry name" value="CLK_kinases"/>
</dbReference>
<comment type="caution">
    <text evidence="9">The sequence shown here is derived from an EMBL/GenBank/DDBJ whole genome shotgun (WGS) entry which is preliminary data.</text>
</comment>
<name>A0A286UAK6_9AGAM</name>
<evidence type="ECO:0000259" key="8">
    <source>
        <dbReference type="PROSITE" id="PS50011"/>
    </source>
</evidence>
<dbReference type="PANTHER" id="PTHR45646:SF11">
    <property type="entry name" value="SERINE_THREONINE-PROTEIN KINASE DOA"/>
    <property type="match status" value="1"/>
</dbReference>
<dbReference type="AlphaFoldDB" id="A0A286UAK6"/>
<dbReference type="PANTHER" id="PTHR45646">
    <property type="entry name" value="SERINE/THREONINE-PROTEIN KINASE DOA-RELATED"/>
    <property type="match status" value="1"/>
</dbReference>
<gene>
    <name evidence="9" type="ORF">PNOK_0817400</name>
</gene>
<evidence type="ECO:0000256" key="4">
    <source>
        <dbReference type="ARBA" id="ARBA00022777"/>
    </source>
</evidence>
<protein>
    <submittedName>
        <fullName evidence="9">CMGC CLK kinase</fullName>
    </submittedName>
</protein>
<dbReference type="FunCoup" id="A0A286UAK6">
    <property type="interactions" value="250"/>
</dbReference>
<dbReference type="OrthoDB" id="283111at2759"/>
<dbReference type="GO" id="GO:0005524">
    <property type="term" value="F:ATP binding"/>
    <property type="evidence" value="ECO:0007669"/>
    <property type="project" value="UniProtKB-UniRule"/>
</dbReference>
<keyword evidence="2" id="KW-0808">Transferase</keyword>
<feature type="compositionally biased region" description="Low complexity" evidence="7">
    <location>
        <begin position="36"/>
        <end position="45"/>
    </location>
</feature>
<dbReference type="InterPro" id="IPR008271">
    <property type="entry name" value="Ser/Thr_kinase_AS"/>
</dbReference>
<sequence>MQTAIQPLAPPHYTPQQSHRPQYHPHKPITSTMTRPPATAGATLPLPLPTPPVARKRKRPPQYSVSYSEVQEVDTNGKLREVIVIEDTPPPPATISPAVSSSTGVGGYSASMQPPIFGAPVRTRAQRAAEAQALGTSTSSSGLSGPVLKKRKREIEPVTSTKRPPVGTTKYAQTFSNGKTWPNGNTAVEDTQSSCDDKEGHYIIKADDIIYRRYRTVRLLGQGTFGKVVEAVDTTNQKRVAIKIIRAIPKYRDASRIEIRVLQKLKERDPINKNKCIHLLHWFDHRNHICLVSELYGMCVYDFLKENEFQPFPRRHIQEFARQLLGSVAFLHDLHLVHTDLKPENILLVHNSYHTVTCQTPTKRGGIKQKRILENTDIRLIDFGSATFEKEYHSTVVSTRHYRAPEIILGLGWSYPCDAFSLGCILVEFYTGLALFQTHDNLEHLAMMEMVMGKMPERFARSGTRSKPEFFKEGNKLDWPKPKVSRQSRKEVRQTRSLTDLISPHDIYNHEFLDLVQKLLSFDPTQRITYRILSISLFVINRRISYSPKSKQIVIRTRKEGIDKQQIASALDLQQDMNARSKDPPRRLRNCPTKRERNTIPRSYFKVPTTPPIRSMRRIVSFTRI</sequence>
<dbReference type="Gene3D" id="1.10.510.10">
    <property type="entry name" value="Transferase(Phosphotransferase) domain 1"/>
    <property type="match status" value="1"/>
</dbReference>
<evidence type="ECO:0000256" key="1">
    <source>
        <dbReference type="ARBA" id="ARBA00022527"/>
    </source>
</evidence>
<evidence type="ECO:0000256" key="3">
    <source>
        <dbReference type="ARBA" id="ARBA00022741"/>
    </source>
</evidence>
<dbReference type="SMART" id="SM00220">
    <property type="entry name" value="S_TKc"/>
    <property type="match status" value="1"/>
</dbReference>
<keyword evidence="5 6" id="KW-0067">ATP-binding</keyword>
<evidence type="ECO:0000256" key="2">
    <source>
        <dbReference type="ARBA" id="ARBA00022679"/>
    </source>
</evidence>
<dbReference type="STRING" id="2282107.A0A286UAK6"/>
<dbReference type="InterPro" id="IPR017441">
    <property type="entry name" value="Protein_kinase_ATP_BS"/>
</dbReference>
<dbReference type="PROSITE" id="PS50011">
    <property type="entry name" value="PROTEIN_KINASE_DOM"/>
    <property type="match status" value="1"/>
</dbReference>
<dbReference type="PROSITE" id="PS00108">
    <property type="entry name" value="PROTEIN_KINASE_ST"/>
    <property type="match status" value="1"/>
</dbReference>
<proteinExistence type="predicted"/>
<evidence type="ECO:0000313" key="10">
    <source>
        <dbReference type="Proteomes" id="UP000217199"/>
    </source>
</evidence>
<reference evidence="9 10" key="1">
    <citation type="journal article" date="2017" name="Mol. Ecol.">
        <title>Comparative and population genomic landscape of Phellinus noxius: A hypervariable fungus causing root rot in trees.</title>
        <authorList>
            <person name="Chung C.L."/>
            <person name="Lee T.J."/>
            <person name="Akiba M."/>
            <person name="Lee H.H."/>
            <person name="Kuo T.H."/>
            <person name="Liu D."/>
            <person name="Ke H.M."/>
            <person name="Yokoi T."/>
            <person name="Roa M.B."/>
            <person name="Lu M.J."/>
            <person name="Chang Y.Y."/>
            <person name="Ann P.J."/>
            <person name="Tsai J.N."/>
            <person name="Chen C.Y."/>
            <person name="Tzean S.S."/>
            <person name="Ota Y."/>
            <person name="Hattori T."/>
            <person name="Sahashi N."/>
            <person name="Liou R.F."/>
            <person name="Kikuchi T."/>
            <person name="Tsai I.J."/>
        </authorList>
    </citation>
    <scope>NUCLEOTIDE SEQUENCE [LARGE SCALE GENOMIC DNA]</scope>
    <source>
        <strain evidence="9 10">FFPRI411160</strain>
    </source>
</reference>
<dbReference type="Proteomes" id="UP000217199">
    <property type="component" value="Unassembled WGS sequence"/>
</dbReference>
<dbReference type="Pfam" id="PF00069">
    <property type="entry name" value="Pkinase"/>
    <property type="match status" value="1"/>
</dbReference>
<keyword evidence="3 6" id="KW-0547">Nucleotide-binding</keyword>
<dbReference type="GO" id="GO:0004674">
    <property type="term" value="F:protein serine/threonine kinase activity"/>
    <property type="evidence" value="ECO:0007669"/>
    <property type="project" value="UniProtKB-KW"/>
</dbReference>
<evidence type="ECO:0000256" key="6">
    <source>
        <dbReference type="PROSITE-ProRule" id="PRU10141"/>
    </source>
</evidence>
<feature type="compositionally biased region" description="Low complexity" evidence="7">
    <location>
        <begin position="130"/>
        <end position="145"/>
    </location>
</feature>
<dbReference type="InParanoid" id="A0A286UAK6"/>
<dbReference type="InterPro" id="IPR000719">
    <property type="entry name" value="Prot_kinase_dom"/>
</dbReference>
<dbReference type="Gene3D" id="3.30.200.20">
    <property type="entry name" value="Phosphorylase Kinase, domain 1"/>
    <property type="match status" value="1"/>
</dbReference>
<evidence type="ECO:0000256" key="7">
    <source>
        <dbReference type="SAM" id="MobiDB-lite"/>
    </source>
</evidence>
<feature type="binding site" evidence="6">
    <location>
        <position position="243"/>
    </location>
    <ligand>
        <name>ATP</name>
        <dbReference type="ChEBI" id="CHEBI:30616"/>
    </ligand>
</feature>
<dbReference type="SUPFAM" id="SSF56112">
    <property type="entry name" value="Protein kinase-like (PK-like)"/>
    <property type="match status" value="1"/>
</dbReference>
<evidence type="ECO:0000313" key="9">
    <source>
        <dbReference type="EMBL" id="PAV16554.1"/>
    </source>
</evidence>